<dbReference type="EMBL" id="LR796826">
    <property type="protein sequence ID" value="CAB4168542.1"/>
    <property type="molecule type" value="Genomic_DNA"/>
</dbReference>
<gene>
    <name evidence="3" type="ORF">UFOVP1292_25</name>
    <name evidence="4" type="ORF">UFOVP1411_16</name>
    <name evidence="1" type="ORF">UFOVP859_70</name>
    <name evidence="2" type="ORF">UFOVP882_68</name>
</gene>
<dbReference type="EMBL" id="LR797357">
    <property type="protein sequence ID" value="CAB4205069.1"/>
    <property type="molecule type" value="Genomic_DNA"/>
</dbReference>
<evidence type="ECO:0000313" key="2">
    <source>
        <dbReference type="EMBL" id="CAB4168542.1"/>
    </source>
</evidence>
<evidence type="ECO:0000313" key="4">
    <source>
        <dbReference type="EMBL" id="CAB4205069.1"/>
    </source>
</evidence>
<accession>A0A6J5RS92</accession>
<reference evidence="3" key="1">
    <citation type="submission" date="2020-05" db="EMBL/GenBank/DDBJ databases">
        <authorList>
            <person name="Chiriac C."/>
            <person name="Salcher M."/>
            <person name="Ghai R."/>
            <person name="Kavagutti S V."/>
        </authorList>
    </citation>
    <scope>NUCLEOTIDE SEQUENCE</scope>
</reference>
<organism evidence="3">
    <name type="scientific">uncultured Caudovirales phage</name>
    <dbReference type="NCBI Taxonomy" id="2100421"/>
    <lineage>
        <taxon>Viruses</taxon>
        <taxon>Duplodnaviria</taxon>
        <taxon>Heunggongvirae</taxon>
        <taxon>Uroviricota</taxon>
        <taxon>Caudoviricetes</taxon>
        <taxon>Peduoviridae</taxon>
        <taxon>Maltschvirus</taxon>
        <taxon>Maltschvirus maltsch</taxon>
    </lineage>
</organism>
<dbReference type="EMBL" id="LR796816">
    <property type="protein sequence ID" value="CAB4167953.1"/>
    <property type="molecule type" value="Genomic_DNA"/>
</dbReference>
<name>A0A6J5RS92_9CAUD</name>
<dbReference type="EMBL" id="LR797251">
    <property type="protein sequence ID" value="CAB4196421.1"/>
    <property type="molecule type" value="Genomic_DNA"/>
</dbReference>
<evidence type="ECO:0000313" key="1">
    <source>
        <dbReference type="EMBL" id="CAB4167953.1"/>
    </source>
</evidence>
<sequence>MQQQKVLFPLNNTWSLTYDHNQWMLARYSESSGNYLSKSFIGSNKDVLYQCIEQHNIRVDSAGQAKLDKLPFKFLDWKKGMGHEVSD</sequence>
<protein>
    <submittedName>
        <fullName evidence="3">Uncharacterized protein</fullName>
    </submittedName>
</protein>
<evidence type="ECO:0000313" key="3">
    <source>
        <dbReference type="EMBL" id="CAB4196421.1"/>
    </source>
</evidence>
<proteinExistence type="predicted"/>